<keyword evidence="4" id="KW-1185">Reference proteome</keyword>
<dbReference type="CDD" id="cd07185">
    <property type="entry name" value="OmpA_C-like"/>
    <property type="match status" value="1"/>
</dbReference>
<dbReference type="PROSITE" id="PS51123">
    <property type="entry name" value="OMPA_2"/>
    <property type="match status" value="1"/>
</dbReference>
<dbReference type="Proteomes" id="UP000826300">
    <property type="component" value="Chromosome"/>
</dbReference>
<dbReference type="SUPFAM" id="SSF103088">
    <property type="entry name" value="OmpA-like"/>
    <property type="match status" value="1"/>
</dbReference>
<dbReference type="InterPro" id="IPR006665">
    <property type="entry name" value="OmpA-like"/>
</dbReference>
<dbReference type="EMBL" id="CP069370">
    <property type="protein sequence ID" value="QYZ71958.1"/>
    <property type="molecule type" value="Genomic_DNA"/>
</dbReference>
<dbReference type="InterPro" id="IPR036737">
    <property type="entry name" value="OmpA-like_sf"/>
</dbReference>
<evidence type="ECO:0000313" key="4">
    <source>
        <dbReference type="Proteomes" id="UP000826300"/>
    </source>
</evidence>
<evidence type="ECO:0000259" key="2">
    <source>
        <dbReference type="PROSITE" id="PS51123"/>
    </source>
</evidence>
<feature type="domain" description="OmpA-like" evidence="2">
    <location>
        <begin position="28"/>
        <end position="139"/>
    </location>
</feature>
<dbReference type="Pfam" id="PF00691">
    <property type="entry name" value="OmpA"/>
    <property type="match status" value="1"/>
</dbReference>
<dbReference type="PANTHER" id="PTHR30329">
    <property type="entry name" value="STATOR ELEMENT OF FLAGELLAR MOTOR COMPLEX"/>
    <property type="match status" value="1"/>
</dbReference>
<evidence type="ECO:0000313" key="3">
    <source>
        <dbReference type="EMBL" id="QYZ71958.1"/>
    </source>
</evidence>
<name>A0A8G0ZXC7_9RHOB</name>
<dbReference type="PANTHER" id="PTHR30329:SF21">
    <property type="entry name" value="LIPOPROTEIN YIAD-RELATED"/>
    <property type="match status" value="1"/>
</dbReference>
<accession>A0A8G0ZXC7</accession>
<dbReference type="GO" id="GO:0016020">
    <property type="term" value="C:membrane"/>
    <property type="evidence" value="ECO:0007669"/>
    <property type="project" value="UniProtKB-UniRule"/>
</dbReference>
<evidence type="ECO:0000256" key="1">
    <source>
        <dbReference type="PROSITE-ProRule" id="PRU00473"/>
    </source>
</evidence>
<keyword evidence="1" id="KW-0472">Membrane</keyword>
<gene>
    <name evidence="3" type="ORF">JO391_12745</name>
</gene>
<dbReference type="KEGG" id="nsm:JO391_12745"/>
<sequence length="139" mass="15294">MHWYADGGAEGFMVSRVNPKTGKPVCLRKNTCLVENTDTLFATDSAKLTASGRARLEEFFRTANAFGYAIYGHTDSRASNAYNQGLSERRAASVAAVARSQGAAVERQIGFGETRPIAPNDSPANMQKNRRVEVICYRW</sequence>
<reference evidence="3" key="1">
    <citation type="submission" date="2021-02" db="EMBL/GenBank/DDBJ databases">
        <title>Rhodobacter shimadae sp. nov., an aerobic anoxygenic phototrophic bacterium isolated from a hot spring.</title>
        <authorList>
            <person name="Muramatsu S."/>
            <person name="Haruta S."/>
            <person name="Hirose S."/>
            <person name="Hanada S."/>
        </authorList>
    </citation>
    <scope>NUCLEOTIDE SEQUENCE</scope>
    <source>
        <strain evidence="3">N10</strain>
    </source>
</reference>
<organism evidence="3 4">
    <name type="scientific">Neotabrizicola shimadae</name>
    <dbReference type="NCBI Taxonomy" id="2807096"/>
    <lineage>
        <taxon>Bacteria</taxon>
        <taxon>Pseudomonadati</taxon>
        <taxon>Pseudomonadota</taxon>
        <taxon>Alphaproteobacteria</taxon>
        <taxon>Rhodobacterales</taxon>
        <taxon>Paracoccaceae</taxon>
        <taxon>Neotabrizicola</taxon>
    </lineage>
</organism>
<protein>
    <submittedName>
        <fullName evidence="3">OmpA family protein</fullName>
    </submittedName>
</protein>
<dbReference type="InterPro" id="IPR050330">
    <property type="entry name" value="Bact_OuterMem_StrucFunc"/>
</dbReference>
<dbReference type="AlphaFoldDB" id="A0A8G0ZXC7"/>
<dbReference type="Gene3D" id="3.30.1330.60">
    <property type="entry name" value="OmpA-like domain"/>
    <property type="match status" value="1"/>
</dbReference>
<proteinExistence type="predicted"/>